<evidence type="ECO:0000256" key="4">
    <source>
        <dbReference type="RuleBase" id="RU365068"/>
    </source>
</evidence>
<dbReference type="eggNOG" id="KOG0327">
    <property type="taxonomic scope" value="Eukaryota"/>
</dbReference>
<evidence type="ECO:0000256" key="3">
    <source>
        <dbReference type="ARBA" id="ARBA00022840"/>
    </source>
</evidence>
<dbReference type="EMBL" id="AAQR03032232">
    <property type="status" value="NOT_ANNOTATED_CDS"/>
    <property type="molecule type" value="Genomic_DNA"/>
</dbReference>
<dbReference type="AlphaFoldDB" id="H0XTA4"/>
<evidence type="ECO:0000313" key="7">
    <source>
        <dbReference type="Proteomes" id="UP000005225"/>
    </source>
</evidence>
<dbReference type="GeneTree" id="ENSGT00940000153889"/>
<dbReference type="HOGENOM" id="CLU_003041_8_4_1"/>
<dbReference type="GO" id="GO:0005524">
    <property type="term" value="F:ATP binding"/>
    <property type="evidence" value="ECO:0007669"/>
    <property type="project" value="UniProtKB-UniRule"/>
</dbReference>
<accession>H0XTA4</accession>
<reference evidence="6" key="2">
    <citation type="submission" date="2025-08" db="UniProtKB">
        <authorList>
            <consortium name="Ensembl"/>
        </authorList>
    </citation>
    <scope>IDENTIFICATION</scope>
</reference>
<keyword evidence="4" id="KW-0694">RNA-binding</keyword>
<dbReference type="GO" id="GO:0016787">
    <property type="term" value="F:hydrolase activity"/>
    <property type="evidence" value="ECO:0007669"/>
    <property type="project" value="UniProtKB-KW"/>
</dbReference>
<dbReference type="Ensembl" id="ENSOGAT00000034598.1">
    <property type="protein sequence ID" value="ENSOGAP00000019346.1"/>
    <property type="gene ID" value="ENSOGAG00000031869.1"/>
</dbReference>
<protein>
    <recommendedName>
        <fullName evidence="4">ATP-dependent RNA helicase</fullName>
        <ecNumber evidence="4">3.6.4.13</ecNumber>
    </recommendedName>
</protein>
<proteinExistence type="inferred from homology"/>
<comment type="domain">
    <text evidence="4">The Q motif is unique to and characteristic of the DEAD box family of RNA helicases and controls ATP binding and hydrolysis.</text>
</comment>
<keyword evidence="4" id="KW-0347">Helicase</keyword>
<dbReference type="PANTHER" id="PTHR24031">
    <property type="entry name" value="RNA HELICASE"/>
    <property type="match status" value="1"/>
</dbReference>
<evidence type="ECO:0000259" key="5">
    <source>
        <dbReference type="Pfam" id="PF00270"/>
    </source>
</evidence>
<comment type="function">
    <text evidence="4">RNA helicase.</text>
</comment>
<dbReference type="Proteomes" id="UP000005225">
    <property type="component" value="Unassembled WGS sequence"/>
</dbReference>
<keyword evidence="3 4" id="KW-0067">ATP-binding</keyword>
<reference evidence="7" key="1">
    <citation type="submission" date="2011-03" db="EMBL/GenBank/DDBJ databases">
        <title>Version 3 of the genome sequence of Otolemur garnettii (Bushbaby).</title>
        <authorList>
            <consortium name="The Broad Institute Genome Sequencing Platform"/>
            <person name="Di Palma F."/>
            <person name="Johnson J."/>
            <person name="Lander E.S."/>
            <person name="Lindblad-Toh K."/>
            <person name="Jaffe D.B."/>
            <person name="Gnerre S."/>
            <person name="MacCallum I."/>
            <person name="Przybylski D."/>
            <person name="Ribeiro F.J."/>
            <person name="Burton J.N."/>
            <person name="Walker B.J."/>
            <person name="Sharpe T."/>
            <person name="Hall G."/>
        </authorList>
    </citation>
    <scope>NUCLEOTIDE SEQUENCE [LARGE SCALE GENOMIC DNA]</scope>
</reference>
<sequence>ITESNWNEMVDSFDDMNSESLLHRIYAYGFEIPSPSSSEPFFCVEGYDLTAQAPPGTGKMATFALSILQQIELDLKAPQALVKVATEELAQQIQKMFMALGSHGASCRACVGDTNVHAEVQKLHCGYPRLILATGAMAVDQMTQRELAE</sequence>
<dbReference type="Gene3D" id="3.40.50.300">
    <property type="entry name" value="P-loop containing nucleotide triphosphate hydrolases"/>
    <property type="match status" value="1"/>
</dbReference>
<keyword evidence="1 4" id="KW-0547">Nucleotide-binding</keyword>
<comment type="similarity">
    <text evidence="4">Belongs to the DEAD box helicase family.</text>
</comment>
<dbReference type="InParanoid" id="H0XTA4"/>
<dbReference type="STRING" id="30611.ENSOGAP00000019346"/>
<dbReference type="InterPro" id="IPR027417">
    <property type="entry name" value="P-loop_NTPase"/>
</dbReference>
<evidence type="ECO:0000256" key="1">
    <source>
        <dbReference type="ARBA" id="ARBA00022741"/>
    </source>
</evidence>
<dbReference type="GO" id="GO:0003723">
    <property type="term" value="F:RNA binding"/>
    <property type="evidence" value="ECO:0007669"/>
    <property type="project" value="UniProtKB-UniRule"/>
</dbReference>
<keyword evidence="2 4" id="KW-0378">Hydrolase</keyword>
<evidence type="ECO:0000256" key="2">
    <source>
        <dbReference type="ARBA" id="ARBA00022801"/>
    </source>
</evidence>
<dbReference type="EC" id="3.6.4.13" evidence="4"/>
<organism evidence="6 7">
    <name type="scientific">Otolemur garnettii</name>
    <name type="common">Small-eared galago</name>
    <name type="synonym">Garnett's greater bushbaby</name>
    <dbReference type="NCBI Taxonomy" id="30611"/>
    <lineage>
        <taxon>Eukaryota</taxon>
        <taxon>Metazoa</taxon>
        <taxon>Chordata</taxon>
        <taxon>Craniata</taxon>
        <taxon>Vertebrata</taxon>
        <taxon>Euteleostomi</taxon>
        <taxon>Mammalia</taxon>
        <taxon>Eutheria</taxon>
        <taxon>Euarchontoglires</taxon>
        <taxon>Primates</taxon>
        <taxon>Strepsirrhini</taxon>
        <taxon>Lorisiformes</taxon>
        <taxon>Galagidae</taxon>
        <taxon>Otolemur</taxon>
    </lineage>
</organism>
<dbReference type="Pfam" id="PF00270">
    <property type="entry name" value="DEAD"/>
    <property type="match status" value="1"/>
</dbReference>
<keyword evidence="7" id="KW-1185">Reference proteome</keyword>
<reference evidence="6" key="3">
    <citation type="submission" date="2025-09" db="UniProtKB">
        <authorList>
            <consortium name="Ensembl"/>
        </authorList>
    </citation>
    <scope>IDENTIFICATION</scope>
</reference>
<comment type="catalytic activity">
    <reaction evidence="4">
        <text>ATP + H2O = ADP + phosphate + H(+)</text>
        <dbReference type="Rhea" id="RHEA:13065"/>
        <dbReference type="ChEBI" id="CHEBI:15377"/>
        <dbReference type="ChEBI" id="CHEBI:15378"/>
        <dbReference type="ChEBI" id="CHEBI:30616"/>
        <dbReference type="ChEBI" id="CHEBI:43474"/>
        <dbReference type="ChEBI" id="CHEBI:456216"/>
        <dbReference type="EC" id="3.6.4.13"/>
    </reaction>
</comment>
<dbReference type="SUPFAM" id="SSF52540">
    <property type="entry name" value="P-loop containing nucleoside triphosphate hydrolases"/>
    <property type="match status" value="1"/>
</dbReference>
<name>H0XTA4_OTOGA</name>
<dbReference type="InterPro" id="IPR011545">
    <property type="entry name" value="DEAD/DEAH_box_helicase_dom"/>
</dbReference>
<feature type="domain" description="DEAD/DEAH-box helicase" evidence="5">
    <location>
        <begin position="45"/>
        <end position="143"/>
    </location>
</feature>
<evidence type="ECO:0000313" key="6">
    <source>
        <dbReference type="Ensembl" id="ENSOGAP00000019346.1"/>
    </source>
</evidence>
<dbReference type="GO" id="GO:0003724">
    <property type="term" value="F:RNA helicase activity"/>
    <property type="evidence" value="ECO:0007669"/>
    <property type="project" value="UniProtKB-EC"/>
</dbReference>